<evidence type="ECO:0000256" key="11">
    <source>
        <dbReference type="ARBA" id="ARBA00023136"/>
    </source>
</evidence>
<feature type="region of interest" description="Disordered" evidence="14">
    <location>
        <begin position="3581"/>
        <end position="3614"/>
    </location>
</feature>
<dbReference type="GO" id="GO:0030018">
    <property type="term" value="C:Z disc"/>
    <property type="evidence" value="ECO:0007669"/>
    <property type="project" value="TreeGrafter"/>
</dbReference>
<feature type="domain" description="B30.2/SPRY" evidence="16">
    <location>
        <begin position="1038"/>
        <end position="1222"/>
    </location>
</feature>
<dbReference type="SMART" id="SM00472">
    <property type="entry name" value="MIR"/>
    <property type="match status" value="4"/>
</dbReference>
<dbReference type="PROSITE" id="PS50919">
    <property type="entry name" value="MIR"/>
    <property type="match status" value="1"/>
</dbReference>
<feature type="transmembrane region" description="Helical" evidence="15">
    <location>
        <begin position="4960"/>
        <end position="4982"/>
    </location>
</feature>
<keyword evidence="12" id="KW-1071">Ligand-gated ion channel</keyword>
<keyword evidence="9 15" id="KW-1133">Transmembrane helix</keyword>
<feature type="transmembrane region" description="Helical" evidence="15">
    <location>
        <begin position="4772"/>
        <end position="4794"/>
    </location>
</feature>
<evidence type="ECO:0000256" key="10">
    <source>
        <dbReference type="ARBA" id="ARBA00023065"/>
    </source>
</evidence>
<keyword evidence="4" id="KW-0107">Calcium channel</keyword>
<reference evidence="18" key="1">
    <citation type="submission" date="2021-01" db="UniProtKB">
        <authorList>
            <consortium name="EnsemblMetazoa"/>
        </authorList>
    </citation>
    <scope>IDENTIFICATION</scope>
</reference>
<evidence type="ECO:0000313" key="19">
    <source>
        <dbReference type="Proteomes" id="UP000594260"/>
    </source>
</evidence>
<dbReference type="InterPro" id="IPR001870">
    <property type="entry name" value="B30.2/SPRY"/>
</dbReference>
<dbReference type="InterPro" id="IPR009460">
    <property type="entry name" value="Ryanrecept_TM4-6"/>
</dbReference>
<dbReference type="InterPro" id="IPR048581">
    <property type="entry name" value="RYDR_Jsol"/>
</dbReference>
<dbReference type="KEGG" id="vde:111252049"/>
<keyword evidence="11 15" id="KW-0472">Membrane</keyword>
<dbReference type="PROSITE" id="PS50188">
    <property type="entry name" value="B302_SPRY"/>
    <property type="match status" value="2"/>
</dbReference>
<evidence type="ECO:0000259" key="17">
    <source>
        <dbReference type="PROSITE" id="PS50919"/>
    </source>
</evidence>
<dbReference type="Pfam" id="PF00520">
    <property type="entry name" value="Ion_trans"/>
    <property type="match status" value="1"/>
</dbReference>
<dbReference type="EnsemblMetazoa" id="XM_022809393">
    <property type="protein sequence ID" value="XP_022665128"/>
    <property type="gene ID" value="LOC111252049"/>
</dbReference>
<dbReference type="Pfam" id="PF00622">
    <property type="entry name" value="SPRY"/>
    <property type="match status" value="3"/>
</dbReference>
<keyword evidence="13" id="KW-0407">Ion channel</keyword>
<dbReference type="SUPFAM" id="SSF100909">
    <property type="entry name" value="IP3 receptor type 1 binding core, domain 2"/>
    <property type="match status" value="1"/>
</dbReference>
<feature type="compositionally biased region" description="Basic and acidic residues" evidence="14">
    <location>
        <begin position="1325"/>
        <end position="1352"/>
    </location>
</feature>
<dbReference type="FunFam" id="2.80.10.50:FF:000022">
    <property type="entry name" value="Ryanodine receptor, isoform E"/>
    <property type="match status" value="1"/>
</dbReference>
<dbReference type="FunFam" id="2.60.120.920:FF:000002">
    <property type="entry name" value="ryanodine receptor isoform X2"/>
    <property type="match status" value="1"/>
</dbReference>
<dbReference type="SUPFAM" id="SSF82109">
    <property type="entry name" value="MIR domain"/>
    <property type="match status" value="2"/>
</dbReference>
<evidence type="ECO:0000313" key="18">
    <source>
        <dbReference type="EnsemblMetazoa" id="XP_022665128"/>
    </source>
</evidence>
<dbReference type="PANTHER" id="PTHR46399:SF8">
    <property type="entry name" value="B30.2_SPRY DOMAIN-CONTAINING PROTEIN"/>
    <property type="match status" value="1"/>
</dbReference>
<dbReference type="Gene3D" id="1.10.287.70">
    <property type="match status" value="1"/>
</dbReference>
<dbReference type="InterPro" id="IPR015925">
    <property type="entry name" value="Ryanodine_IP3_receptor"/>
</dbReference>
<dbReference type="InterPro" id="IPR013320">
    <property type="entry name" value="ConA-like_dom_sf"/>
</dbReference>
<dbReference type="Gene3D" id="1.25.10.30">
    <property type="entry name" value="IP3 receptor type 1 binding core, RIH domain"/>
    <property type="match status" value="1"/>
</dbReference>
<sequence>MAEPGEGSSEQDDISFLRTDDMVCLQCTATGTRVCLAAEGFGNRHCYLENISDKDLPPAMLSCVFVIEQALSVRALQEMVTASNAGESSTSTQSGHRTLLYGHAVLLRHQSSNMYLACLSSSTSSDKLAFDVGLQDHSEGEACWWTIHPASKQRSEGEKVRVGDDLILVSVATERYLHTAKEGENTIVNASFHLTHWPVAPFGTGASRTKNVGYVFGGEVIRFYHSGDECLTIPQNWSAEAGQNIVVYEGGAVLNQARSLWRLELVRTKWAGAFVNWENPLRIHHITTGQYLAFNDDKEVCLVPPEKATLQATAFWLRKEKDDKKVQIDEKEEEVLGVPLIKYGDTTMFIQHQETGLWLSYKTYETKKRGVGKVEEKQVIMSEEGKMDDGLEFSRAQVEEARTARVIRKCGSLFTKFIASLDDMYTQGAKALEAFDQDEMNLCFEDLINYFVQPEEDIEHEEKQAKLKALRNRQDLFQEEGILTLTLDTIDKINAITTGQIVAGHEATMQEILSGEGGPNWEEISGYLYQLLACIIKGNHTNCAQFAQPQRLDWLFGRLGSQQASEGMLDVLHCVLIDSPEALNIMKADHIKVIISLLEKHGRDPKVLDVLCSLCVTGNGIAVRSSQNNICDNLLPGRDLLLQTKLVDHVASMRPNIYVSNVDNSAMFRRWYFEAQVDHQEMISHLVPYLRIGWASTAGYVPYPGGGSKWGCNGAGDDLFSYSFDGRSLWTGGRENVVHHVEDVPLIKKGDIIGCILDLNVPVISFTVNGRKVKGCFRDFNIDGLFYPVISFSAKVSCRFLLGGDQGRLRYGPPEGYSALCEVLLPQQVLMVEPCFLFGDLFKGIYQGPTAEPSLGDVAFVPKPVDTNTVILAPFIEQVRDKLAENIHEVWSMRKIDEGWCWGAEKDTDEWLHPCLVPFARLPPAEKRYDIMLALQTLKTIVSLGYHISMDQPPGRIRTIKLHNDPYMQPNGYKPAPLDLSQITLNAKMDNLVDLLAENTHNVWSRERIQQGWTYGLIEDFQTRRSPHLVPYKFVDATIKKANRDTAAETVKTLLAYGYVLEPPAGDTEQQGLSKEAAATKVNARTLRAEKQYAVSSGKWYFEFEVMTSGLIKVGWATVNFLPSCDLGGDENSFAYDGLLGQKNTAGGSETYGRQWAVGDVIGCMLDLHDKTISFSLNGELLLDALGGEAAFTDIPGDLGYVPAFTLGTGQKCRVVWGHDVNQLRFFTTCGLQEGYQPFCVNMNRQLSMWYNKDDPIFINFDEAEVCNIEVTRIPPAGEAPPAIKITHKLFESVEKVNYEFLRLSLPIQCHNEFIDGTAKERQWEEMRSRQKHEVMFQMDSCDRQQRQRDSRPPGNLEQHMLQSGFSMSDVKDLQRAYSEDAAEGPGSDSPVLPKGPPPRRKSIRSGTLTKTASFEHATLGIPGVADKSGSEHSMVPSMSELELRAKGQDPHDKKTRGKSPFKFFSRNKDIPTMEPAPPTSLSPPPTVTIREPSIRGPSPSGGSATGSAVGQLTVPGQVPGQISRQGSTRRMSMAHVPIPHEEGGNQLDPRHLDMAHEYFYGCRIMPGQDPQHVYVGWITTAYKYFAKGFDLQKIRKVAYHGFGEDGSVQEILERKNCYMVCAGQLLQEIQMASGEGSSRGASNQGMYVGCHIDVSTGYLTFTADGKPTKARFKIEQSTKLFPAVFFEATTKEVFQFELGRTPSTLPLSAALLKTTAKSLQPLCPPRLRVQCLQPFSWSRVPNYNLRPHALRLSEIRGWSIIVEDYVSMLAVHIPEEDRCIDVLELIEQDRLLNFHAGSLALYGALCYQGNQRAAHIICNHVDEKQLMYAIRSAYLSGPLRCGFTNLLIALHLEFHAYSMSLTQNEFIIPLGSQIRELYEDPMTAHSFQTLKCVSIRPVLTFSDVSETVDSIKDLHTPTFPHDALRQFVMEGLADAVRKDSKPNRDPIGGSNENLFVPLLKLTDKLLVTGLFDDDDLACLLKLLDPDVFGEVEEPDREITEVPPIGETPKKMGLIDMNIAEGVKLQMCLVLHHLLDLQLRHRIEAYIAFTEQFARDLQADQLRRYIEIKQSDLPSSLAAKKTREFRCNPREQMRTVLNFKNLDEEAGEECPCGEDIRSQLVELHDDMIYRLKVCVAEEENGKQLSEKDAAAKKSSIGQKLMSIVKFMKSTTEDEQAEAEPEAEKPVLLEELFIKKVSKTVVSWAQKSEIENHQVIRQMFDLLLRIYNAIGELINSLDKTYIISEKSNDDVISLFGNLTKIRALLPVQMSPEEEEIMRVSSWSLVRNRVFFQHPDLIRILRVHENVMDVMVNTLGKRAQTQPSQGEKNDDKNTSQMVVSCCRFLCYFCRTGRINQKAMFDHLDFVLENANILLSRPSLRGSTPLDVAYSSLMENSELALALREHYLEKIAIYLSRCGLQSNQELVDKGYPDVGWDPVEGERYLDFLRFCVWVNGESVEENANLVIRLLIRRPECLGPALRGEGPGLLEAIKEAIKMSENIAIKREQQGLPVRPTEDEDEDYIDMGAAILNFYCALVDLLGRCAPEAATIAQGKNECIRARAILRSLVPLDDLIGALSLRFTLRTARRNKEGQLISDLPAGLHPKHKQSIALFLERVYGIENQDIFYRILENGFLPDLRSATMLERDDNIQSEMALALNRYIGNSVLPMLIQYSHFYRDAENYDYLLDAALQTVYRLSKVRILTKGQRELVSDFLVALTREMQPSMLLKLLRKLTVDVSQLTEYTAVALRLLMLHYERCNKYYSCGQGSYGIASEEERRLSMILFSNIFDSLSKMEYDPELFSKSLPCLTAIACALPPDYSLTESSDDDWDKSKPTIYTPTPLESMGIQLSGDLQNIVQRFSEHYHEQWATRKSEAGWQYGERFCNELRAHPRLKPYNLLQEWEKERYKDPIRDLLKAILALGWRLEPGDQPRSTGPIFHNCINPLDYMPTPVDLSSLTLNKDQMALMERIAENTHDIWACGVKRQLDSIGGEIVPQFVPYDFLTDQEKYKHRDRAQDLLKFLQYEGYRLISKDKKRADDGLGDKKQEVRFATSLLEKLIQYLDAAAMHMKLLKPSLPFSRRSSFRQHSKDVKFFNKVVLPLIDRLFVAHRQFFLQAATATSNIGTATVREKEMVAKLFCKLAGLFRSKFMVFGSETKLTVSCLQVLCRATDARTVAKSCPDLVKTSILTYFNNVADDLDNTLKNLEIGKYTHLRGTHLKTSTSLNYIQVAVIPVLTALFDHLANNEFGADLLLEDVQVACYRILNAIYTLGTRQNLHQGKSFVKAEMDRHRPAYGNCLGAFAASFPVAFLEPAYNKFNPNCIHSKQEEHSLEAQAVMAQLESSMPNIDDLIATVDKFVTSGTRYIEEPHIIEVIVPMLSAYLPFWWSQGPDNVPPSAQGHHVTMVTADHLNKALRSILNLLKRTVAVHDSPWMITIAAHAGQIVINSSEELLDSTVLPLTEKIFGVMDALFKKEESMRAFLKSSAEDTSELENQLQEEYALLTRDIYAFYPLLIKYIDLQRNHWLKHNVKSAEVLYNLIAHMFNMWNKSQYFRREEANFISMYEIDNMALIMPYSASTKGRPIMQSMGSSGSSESPQAGKKEKKKKKRDTKRDKEKELAASLMVACLKRILPVGLNLFAGREQELVQHTKEKFLNKEVDEVIREYVNIQLTLPDKIDPTDAMSWQHYLYSKLGHKDQVEDEQAVVPLSNVKKEKEVVVTQEMLVDRIIDMAKVLFGLHMIDHPQSSSKDVYHSVVSTQRKRAVIACFRMVSLHQLPRHRCINIMLRTYKDMWLEEENIGHEKLIEDLTTTFEEAEKGQDVLSAEKEGEESHDPLSQLVLAFSRAATTEHSGAIGEDNLYMLYAYIFSQSCGGAEEEEEEDGGDEEPSLQEQELEKQRLLFQQARLADRGVAENALLYMSACKGQQSEMVLKTLKLGISLLKGGNTVVQTRMLNHLKDKKDVGFFTSIAALMNSCSVLNLDAFERTQKAEGLGVGSEGIAGEKNMHDADFTCALFRFLQLLCEGHNLDFQNYLRTQAGNTTTVNLVISTVDYLLRLQESIMDFFWYYSSKDVVDAPGKENFCKAITVAKQVFNSLTEFIQGPCCGNQQALAHSRLWDAVGGFLFLFAHMQNKLSKNVSQLDLLLEFLDLLKEMVTMMLSMLEGNVMNGTIGKQMVDTLAESATNVENILKFFDRFLKLQELTGSSSFSEMDSKNTGWIAYSDFKKAMEQQKIYEPEEIQFLMDCMEANLDNMVDYREFTDRFLGPAKEIGFNLAVLLTNLSEHMPNEPRLAHMCEGCSTLLSYFEPFMGRIEIMGSASRIERVYFEVDESVIAQWEKPQIKESKRAFFYSIVTEGGDKEKLELFINFCEDAIFEMQHSSLIACEEEEETPTKAEEYVYAGGEEEKPTGVIPLLKSGLRAGWLQIMVALSILTPGNLKAQLEKTKQKSPVELIVNFVKGIVYSGVYSLWIVYFVIKSTGGFIMRLMSGKPILGSPEDEDDQGAVKLNKFGMPITAVPVATPAIEASPASVPMIAETAASVETLPPVEEAKLVDTAQVEGAPTESAAREESKDNEVKGSNVNVAAGAAAASAAAIAPAAPIGKEIALLEPPKEAMETKRPSLIQQDIQKQQNEAMMLTEPSTTTTETKTEAESGPAVGKFQLSNVGLKVVSFLARNFYTMKYVALVLAFCINFILLFYKVTTLEEDEDDGSTEVVKSVFDDDDDDDDVSGSKGLLSNLTEVLLGSGSGSSEDSAGSEEELEEFVVIDEKLYYLEPILRGMAIIHSIISFCMMIAYYNLKVPLAIFKREKEVARAMEFDGMYIAEEPPEDEIKARWDKLVISTRSFPVNYWDKFVKKRVRQKYSETFDIEQLSKLLGMSKGGLQEEEKSGGIFSFITNVDWKYQIWQAGVTITDNSFLYNLWYLTFSILGNMNYFFFAGHLIDVAVCVPSLKTILQSVTHNGKQLCLTVMLLTIVVYMYTVIAFTFFRKFYVQEEDDEVTQKCHNMLTCFVFHLYKGVRAGGGIGDEIEAPDGDEYEVYRIIFDITFFFFVIVILLAIIQGLIIDAFGELRDQLQSVVDDMESNCFICGIGKDYFDSVPHGFDTHVAKEHNLANYMFFLMHLINKPDTEYTGQETYVWEMYQRRCGTSFLLETASASSTKMSKGTPNGTL</sequence>
<protein>
    <recommendedName>
        <fullName evidence="20">Ryanodine receptor</fullName>
    </recommendedName>
</protein>
<feature type="domain" description="MIR" evidence="17">
    <location>
        <begin position="96"/>
        <end position="150"/>
    </location>
</feature>
<feature type="transmembrane region" description="Helical" evidence="15">
    <location>
        <begin position="5036"/>
        <end position="5059"/>
    </location>
</feature>
<dbReference type="Proteomes" id="UP000594260">
    <property type="component" value="Unplaced"/>
</dbReference>
<keyword evidence="10" id="KW-0406">Ion transport</keyword>
<dbReference type="InterPro" id="IPR013662">
    <property type="entry name" value="RIH_assoc-dom"/>
</dbReference>
<dbReference type="InterPro" id="IPR011992">
    <property type="entry name" value="EF-hand-dom_pair"/>
</dbReference>
<name>A0A7M7KDA0_VARDE</name>
<feature type="compositionally biased region" description="Low complexity" evidence="14">
    <location>
        <begin position="1495"/>
        <end position="1509"/>
    </location>
</feature>
<dbReference type="PRINTS" id="PR00795">
    <property type="entry name" value="RYANODINER"/>
</dbReference>
<proteinExistence type="predicted"/>
<evidence type="ECO:0000256" key="1">
    <source>
        <dbReference type="ARBA" id="ARBA00004326"/>
    </source>
</evidence>
<dbReference type="InterPro" id="IPR035762">
    <property type="entry name" value="SPRY3_RyR"/>
</dbReference>
<dbReference type="FunFam" id="2.80.10.50:FF:000021">
    <property type="entry name" value="Ryanodine receptor, isoform F"/>
    <property type="match status" value="1"/>
</dbReference>
<dbReference type="Gene3D" id="1.10.238.10">
    <property type="entry name" value="EF-hand"/>
    <property type="match status" value="1"/>
</dbReference>
<evidence type="ECO:0000256" key="6">
    <source>
        <dbReference type="ARBA" id="ARBA00022737"/>
    </source>
</evidence>
<dbReference type="PANTHER" id="PTHR46399">
    <property type="entry name" value="B30.2/SPRY DOMAIN-CONTAINING PROTEIN"/>
    <property type="match status" value="1"/>
</dbReference>
<organism evidence="18 19">
    <name type="scientific">Varroa destructor</name>
    <name type="common">Honeybee mite</name>
    <dbReference type="NCBI Taxonomy" id="109461"/>
    <lineage>
        <taxon>Eukaryota</taxon>
        <taxon>Metazoa</taxon>
        <taxon>Ecdysozoa</taxon>
        <taxon>Arthropoda</taxon>
        <taxon>Chelicerata</taxon>
        <taxon>Arachnida</taxon>
        <taxon>Acari</taxon>
        <taxon>Parasitiformes</taxon>
        <taxon>Mesostigmata</taxon>
        <taxon>Gamasina</taxon>
        <taxon>Dermanyssoidea</taxon>
        <taxon>Varroidae</taxon>
        <taxon>Varroa</taxon>
    </lineage>
</organism>
<evidence type="ECO:0008006" key="20">
    <source>
        <dbReference type="Google" id="ProtNLM"/>
    </source>
</evidence>
<evidence type="ECO:0000256" key="7">
    <source>
        <dbReference type="ARBA" id="ARBA00022837"/>
    </source>
</evidence>
<dbReference type="InterPro" id="IPR035910">
    <property type="entry name" value="RyR/IP3R_RIH_dom_sf"/>
</dbReference>
<dbReference type="InterPro" id="IPR014821">
    <property type="entry name" value="Ins145_P3_rcpt"/>
</dbReference>
<dbReference type="Pfam" id="PF02815">
    <property type="entry name" value="MIR"/>
    <property type="match status" value="1"/>
</dbReference>
<feature type="transmembrane region" description="Helical" evidence="15">
    <location>
        <begin position="4678"/>
        <end position="4696"/>
    </location>
</feature>
<dbReference type="GO" id="GO:0006941">
    <property type="term" value="P:striated muscle contraction"/>
    <property type="evidence" value="ECO:0007669"/>
    <property type="project" value="TreeGrafter"/>
</dbReference>
<evidence type="ECO:0000256" key="15">
    <source>
        <dbReference type="SAM" id="Phobius"/>
    </source>
</evidence>
<dbReference type="Gene3D" id="6.20.350.10">
    <property type="match status" value="1"/>
</dbReference>
<dbReference type="FunFam" id="1.10.287.70:FF:000017">
    <property type="entry name" value="ryanodine receptor isoform X2"/>
    <property type="match status" value="1"/>
</dbReference>
<keyword evidence="8" id="KW-0703">Sarcoplasmic reticulum</keyword>
<evidence type="ECO:0000256" key="9">
    <source>
        <dbReference type="ARBA" id="ARBA00022989"/>
    </source>
</evidence>
<dbReference type="InterPro" id="IPR035761">
    <property type="entry name" value="SPRY1_RyR"/>
</dbReference>
<accession>A0A7M7KDA0</accession>
<feature type="region of interest" description="Disordered" evidence="14">
    <location>
        <begin position="4552"/>
        <end position="4573"/>
    </location>
</feature>
<dbReference type="GO" id="GO:0006874">
    <property type="term" value="P:intracellular calcium ion homeostasis"/>
    <property type="evidence" value="ECO:0007669"/>
    <property type="project" value="InterPro"/>
</dbReference>
<dbReference type="InterPro" id="IPR013333">
    <property type="entry name" value="Ryan_recept"/>
</dbReference>
<dbReference type="GO" id="GO:0005790">
    <property type="term" value="C:smooth endoplasmic reticulum"/>
    <property type="evidence" value="ECO:0007669"/>
    <property type="project" value="TreeGrafter"/>
</dbReference>
<dbReference type="GO" id="GO:0042383">
    <property type="term" value="C:sarcolemma"/>
    <property type="evidence" value="ECO:0007669"/>
    <property type="project" value="TreeGrafter"/>
</dbReference>
<dbReference type="Gene3D" id="1.10.490.160">
    <property type="match status" value="2"/>
</dbReference>
<keyword evidence="3" id="KW-0109">Calcium transport</keyword>
<dbReference type="InterPro" id="IPR005821">
    <property type="entry name" value="Ion_trans_dom"/>
</dbReference>
<dbReference type="SUPFAM" id="SSF49899">
    <property type="entry name" value="Concanavalin A-like lectins/glucanases"/>
    <property type="match status" value="2"/>
</dbReference>
<keyword evidence="2" id="KW-0813">Transport</keyword>
<feature type="transmembrane region" description="Helical" evidence="15">
    <location>
        <begin position="4449"/>
        <end position="4472"/>
    </location>
</feature>
<dbReference type="CDD" id="cd12879">
    <property type="entry name" value="SPRY3_RyR"/>
    <property type="match status" value="1"/>
</dbReference>
<dbReference type="InterPro" id="IPR043136">
    <property type="entry name" value="B30.2/SPRY_sf"/>
</dbReference>
<dbReference type="InterPro" id="IPR000699">
    <property type="entry name" value="RIH_dom"/>
</dbReference>
<dbReference type="Gene3D" id="2.80.10.50">
    <property type="match status" value="2"/>
</dbReference>
<dbReference type="Pfam" id="PF02026">
    <property type="entry name" value="RyR"/>
    <property type="match status" value="4"/>
</dbReference>
<dbReference type="Pfam" id="PF01365">
    <property type="entry name" value="RYDR_ITPR"/>
    <property type="match status" value="2"/>
</dbReference>
<evidence type="ECO:0000256" key="14">
    <source>
        <dbReference type="SAM" id="MobiDB-lite"/>
    </source>
</evidence>
<keyword evidence="6" id="KW-0677">Repeat</keyword>
<dbReference type="Pfam" id="PF06459">
    <property type="entry name" value="RR_TM4-6"/>
    <property type="match status" value="1"/>
</dbReference>
<dbReference type="CDD" id="cd23278">
    <property type="entry name" value="beta-trefoil_MIR_RyR"/>
    <property type="match status" value="1"/>
</dbReference>
<dbReference type="CTD" id="49090"/>
<dbReference type="GO" id="GO:0033017">
    <property type="term" value="C:sarcoplasmic reticulum membrane"/>
    <property type="evidence" value="ECO:0007669"/>
    <property type="project" value="UniProtKB-SubCell"/>
</dbReference>
<dbReference type="GO" id="GO:0034704">
    <property type="term" value="C:calcium channel complex"/>
    <property type="evidence" value="ECO:0007669"/>
    <property type="project" value="TreeGrafter"/>
</dbReference>
<dbReference type="InterPro" id="IPR003032">
    <property type="entry name" value="Ryanodine_rcpt"/>
</dbReference>
<dbReference type="SMART" id="SM00449">
    <property type="entry name" value="SPRY"/>
    <property type="match status" value="3"/>
</dbReference>
<evidence type="ECO:0000256" key="2">
    <source>
        <dbReference type="ARBA" id="ARBA00022448"/>
    </source>
</evidence>
<evidence type="ECO:0000256" key="3">
    <source>
        <dbReference type="ARBA" id="ARBA00022568"/>
    </source>
</evidence>
<dbReference type="Gene3D" id="2.60.120.920">
    <property type="match status" value="3"/>
</dbReference>
<dbReference type="CDD" id="cd12877">
    <property type="entry name" value="SPRY1_RyR"/>
    <property type="match status" value="1"/>
</dbReference>
<evidence type="ECO:0000256" key="5">
    <source>
        <dbReference type="ARBA" id="ARBA00022692"/>
    </source>
</evidence>
<dbReference type="GO" id="GO:0014808">
    <property type="term" value="P:release of sequestered calcium ion into cytosol by sarcoplasmic reticulum"/>
    <property type="evidence" value="ECO:0007669"/>
    <property type="project" value="TreeGrafter"/>
</dbReference>
<dbReference type="FunCoup" id="A0A7M7KDA0">
    <property type="interactions" value="217"/>
</dbReference>
<dbReference type="RefSeq" id="XP_022665128.1">
    <property type="nucleotide sequence ID" value="XM_022809393.1"/>
</dbReference>
<feature type="compositionally biased region" description="Pro residues" evidence="14">
    <location>
        <begin position="1475"/>
        <end position="1487"/>
    </location>
</feature>
<feature type="compositionally biased region" description="Low complexity" evidence="14">
    <location>
        <begin position="3585"/>
        <end position="3594"/>
    </location>
</feature>
<keyword evidence="19" id="KW-1185">Reference proteome</keyword>
<dbReference type="OMA" id="TCMSEFI"/>
<feature type="compositionally biased region" description="Basic and acidic residues" evidence="14">
    <location>
        <begin position="4562"/>
        <end position="4572"/>
    </location>
</feature>
<feature type="region of interest" description="Disordered" evidence="14">
    <location>
        <begin position="1325"/>
        <end position="1415"/>
    </location>
</feature>
<dbReference type="OrthoDB" id="10048651at2759"/>
<dbReference type="FunFam" id="1.10.490.160:FF:000003">
    <property type="entry name" value="Ryanodine receptor, isoform E"/>
    <property type="match status" value="1"/>
</dbReference>
<feature type="domain" description="B30.2/SPRY" evidence="16">
    <location>
        <begin position="581"/>
        <end position="807"/>
    </location>
</feature>
<dbReference type="InterPro" id="IPR003877">
    <property type="entry name" value="SPRY_dom"/>
</dbReference>
<evidence type="ECO:0000259" key="16">
    <source>
        <dbReference type="PROSITE" id="PS50188"/>
    </source>
</evidence>
<feature type="compositionally biased region" description="Basic and acidic residues" evidence="14">
    <location>
        <begin position="1370"/>
        <end position="1379"/>
    </location>
</feature>
<dbReference type="InParanoid" id="A0A7M7KDA0"/>
<dbReference type="InterPro" id="IPR016093">
    <property type="entry name" value="MIR_motif"/>
</dbReference>
<dbReference type="GeneID" id="111252049"/>
<dbReference type="InterPro" id="IPR036300">
    <property type="entry name" value="MIR_dom_sf"/>
</dbReference>
<keyword evidence="5 15" id="KW-0812">Transmembrane</keyword>
<comment type="subcellular location">
    <subcellularLocation>
        <location evidence="1">Sarcoplasmic reticulum membrane</location>
        <topology evidence="1">Multi-pass membrane protein</topology>
    </subcellularLocation>
</comment>
<dbReference type="SUPFAM" id="SSF47473">
    <property type="entry name" value="EF-hand"/>
    <property type="match status" value="1"/>
</dbReference>
<feature type="region of interest" description="Disordered" evidence="14">
    <location>
        <begin position="1445"/>
        <end position="1529"/>
    </location>
</feature>
<dbReference type="Pfam" id="PF21119">
    <property type="entry name" value="RYDR_Jsol"/>
    <property type="match status" value="1"/>
</dbReference>
<dbReference type="Pfam" id="PF08709">
    <property type="entry name" value="Ins145_P3_rec"/>
    <property type="match status" value="1"/>
</dbReference>
<dbReference type="GO" id="GO:0005219">
    <property type="term" value="F:ryanodine-sensitive calcium-release channel activity"/>
    <property type="evidence" value="ECO:0007669"/>
    <property type="project" value="InterPro"/>
</dbReference>
<evidence type="ECO:0000256" key="8">
    <source>
        <dbReference type="ARBA" id="ARBA00022951"/>
    </source>
</evidence>
<dbReference type="Pfam" id="PF08454">
    <property type="entry name" value="RIH_assoc"/>
    <property type="match status" value="1"/>
</dbReference>
<keyword evidence="7" id="KW-0106">Calcium</keyword>
<evidence type="ECO:0000256" key="4">
    <source>
        <dbReference type="ARBA" id="ARBA00022673"/>
    </source>
</evidence>
<evidence type="ECO:0000256" key="13">
    <source>
        <dbReference type="ARBA" id="ARBA00023303"/>
    </source>
</evidence>
<evidence type="ECO:0000256" key="12">
    <source>
        <dbReference type="ARBA" id="ARBA00023286"/>
    </source>
</evidence>